<comment type="caution">
    <text evidence="1">The sequence shown here is derived from an EMBL/GenBank/DDBJ whole genome shotgun (WGS) entry which is preliminary data.</text>
</comment>
<dbReference type="Gene3D" id="3.40.50.450">
    <property type="match status" value="1"/>
</dbReference>
<sequence length="205" mass="22340">MENVTARREIRRAAGWEEAAMGSRVTVFGSSRLTEAEPGYEEARRLGRLLAQAGYGICTGGYAGAMEAVSRGAREAGGTAIGITVEPWSRRLTPNAWLTQEVVTPHLFERLRRLMEGDAFVALPGGPGTLGEVALAWNLFQTESMATRPLVLVGRQWRTLVRCMEAGLRVEPRDLALLQFAETVDGVLPLLPGRPDARDRKASPP</sequence>
<organism evidence="1 2">
    <name type="scientific">Candidatus Segetimicrobium genomatis</name>
    <dbReference type="NCBI Taxonomy" id="2569760"/>
    <lineage>
        <taxon>Bacteria</taxon>
        <taxon>Bacillati</taxon>
        <taxon>Candidatus Sysuimicrobiota</taxon>
        <taxon>Candidatus Sysuimicrobiia</taxon>
        <taxon>Candidatus Sysuimicrobiales</taxon>
        <taxon>Candidatus Segetimicrobiaceae</taxon>
        <taxon>Candidatus Segetimicrobium</taxon>
    </lineage>
</organism>
<dbReference type="InterPro" id="IPR052341">
    <property type="entry name" value="LOG_family_nucleotidases"/>
</dbReference>
<dbReference type="Proteomes" id="UP000318509">
    <property type="component" value="Unassembled WGS sequence"/>
</dbReference>
<dbReference type="PANTHER" id="PTHR43393">
    <property type="entry name" value="CYTOKININ RIBOSIDE 5'-MONOPHOSPHATE PHOSPHORIBOHYDROLASE"/>
    <property type="match status" value="1"/>
</dbReference>
<accession>A0A537K2Q4</accession>
<dbReference type="PANTHER" id="PTHR43393:SF3">
    <property type="entry name" value="LYSINE DECARBOXYLASE-LIKE PROTEIN"/>
    <property type="match status" value="1"/>
</dbReference>
<dbReference type="InterPro" id="IPR041164">
    <property type="entry name" value="LDcluster4"/>
</dbReference>
<gene>
    <name evidence="1" type="ORF">E6H00_08515</name>
</gene>
<dbReference type="SUPFAM" id="SSF102405">
    <property type="entry name" value="MCP/YpsA-like"/>
    <property type="match status" value="1"/>
</dbReference>
<name>A0A537K2Q4_9BACT</name>
<reference evidence="1 2" key="1">
    <citation type="journal article" date="2019" name="Nat. Microbiol.">
        <title>Mediterranean grassland soil C-N compound turnover is dependent on rainfall and depth, and is mediated by genomically divergent microorganisms.</title>
        <authorList>
            <person name="Diamond S."/>
            <person name="Andeer P.F."/>
            <person name="Li Z."/>
            <person name="Crits-Christoph A."/>
            <person name="Burstein D."/>
            <person name="Anantharaman K."/>
            <person name="Lane K.R."/>
            <person name="Thomas B.C."/>
            <person name="Pan C."/>
            <person name="Northen T.R."/>
            <person name="Banfield J.F."/>
        </authorList>
    </citation>
    <scope>NUCLEOTIDE SEQUENCE [LARGE SCALE GENOMIC DNA]</scope>
    <source>
        <strain evidence="1">NP_3</strain>
    </source>
</reference>
<dbReference type="Pfam" id="PF18306">
    <property type="entry name" value="LDcluster4"/>
    <property type="match status" value="1"/>
</dbReference>
<evidence type="ECO:0000313" key="1">
    <source>
        <dbReference type="EMBL" id="TMI89786.1"/>
    </source>
</evidence>
<dbReference type="EMBL" id="VBAK01000118">
    <property type="protein sequence ID" value="TMI89786.1"/>
    <property type="molecule type" value="Genomic_DNA"/>
</dbReference>
<evidence type="ECO:0000313" key="2">
    <source>
        <dbReference type="Proteomes" id="UP000318509"/>
    </source>
</evidence>
<dbReference type="GO" id="GO:0005829">
    <property type="term" value="C:cytosol"/>
    <property type="evidence" value="ECO:0007669"/>
    <property type="project" value="TreeGrafter"/>
</dbReference>
<protein>
    <submittedName>
        <fullName evidence="1">LOG family protein</fullName>
    </submittedName>
</protein>
<dbReference type="AlphaFoldDB" id="A0A537K2Q4"/>
<proteinExistence type="predicted"/>